<feature type="transmembrane region" description="Helical" evidence="9">
    <location>
        <begin position="172"/>
        <end position="193"/>
    </location>
</feature>
<protein>
    <recommendedName>
        <fullName evidence="11">NTCP5/P3 N-terminal domain-containing protein</fullName>
    </recommendedName>
</protein>
<dbReference type="InterPro" id="IPR057103">
    <property type="entry name" value="NTCP5_P3_N"/>
</dbReference>
<dbReference type="PANTHER" id="PTHR10361">
    <property type="entry name" value="SODIUM-BILE ACID COTRANSPORTER"/>
    <property type="match status" value="1"/>
</dbReference>
<accession>A0ABN9LXR1</accession>
<dbReference type="Pfam" id="PF24690">
    <property type="entry name" value="NTCP5_P3_N"/>
    <property type="match status" value="1"/>
</dbReference>
<keyword evidence="5" id="KW-0769">Symport</keyword>
<organism evidence="12 13">
    <name type="scientific">Ranitomeya imitator</name>
    <name type="common">mimic poison frog</name>
    <dbReference type="NCBI Taxonomy" id="111125"/>
    <lineage>
        <taxon>Eukaryota</taxon>
        <taxon>Metazoa</taxon>
        <taxon>Chordata</taxon>
        <taxon>Craniata</taxon>
        <taxon>Vertebrata</taxon>
        <taxon>Euteleostomi</taxon>
        <taxon>Amphibia</taxon>
        <taxon>Batrachia</taxon>
        <taxon>Anura</taxon>
        <taxon>Neobatrachia</taxon>
        <taxon>Hyloidea</taxon>
        <taxon>Dendrobatidae</taxon>
        <taxon>Dendrobatinae</taxon>
        <taxon>Ranitomeya</taxon>
    </lineage>
</organism>
<evidence type="ECO:0000313" key="13">
    <source>
        <dbReference type="Proteomes" id="UP001176940"/>
    </source>
</evidence>
<evidence type="ECO:0000256" key="3">
    <source>
        <dbReference type="ARBA" id="ARBA00022448"/>
    </source>
</evidence>
<reference evidence="12" key="1">
    <citation type="submission" date="2023-07" db="EMBL/GenBank/DDBJ databases">
        <authorList>
            <person name="Stuckert A."/>
        </authorList>
    </citation>
    <scope>NUCLEOTIDE SEQUENCE</scope>
</reference>
<evidence type="ECO:0000256" key="4">
    <source>
        <dbReference type="ARBA" id="ARBA00022692"/>
    </source>
</evidence>
<dbReference type="EMBL" id="CAUEEQ010037087">
    <property type="protein sequence ID" value="CAJ0953620.1"/>
    <property type="molecule type" value="Genomic_DNA"/>
</dbReference>
<evidence type="ECO:0000256" key="10">
    <source>
        <dbReference type="SAM" id="SignalP"/>
    </source>
</evidence>
<keyword evidence="10" id="KW-0732">Signal</keyword>
<feature type="region of interest" description="Disordered" evidence="8">
    <location>
        <begin position="21"/>
        <end position="51"/>
    </location>
</feature>
<keyword evidence="4 9" id="KW-0812">Transmembrane</keyword>
<evidence type="ECO:0000256" key="5">
    <source>
        <dbReference type="ARBA" id="ARBA00022847"/>
    </source>
</evidence>
<feature type="transmembrane region" description="Helical" evidence="9">
    <location>
        <begin position="234"/>
        <end position="254"/>
    </location>
</feature>
<feature type="transmembrane region" description="Helical" evidence="9">
    <location>
        <begin position="399"/>
        <end position="417"/>
    </location>
</feature>
<feature type="domain" description="NTCP5/P3 N-terminal" evidence="11">
    <location>
        <begin position="55"/>
        <end position="151"/>
    </location>
</feature>
<evidence type="ECO:0000256" key="7">
    <source>
        <dbReference type="ARBA" id="ARBA00023136"/>
    </source>
</evidence>
<evidence type="ECO:0000256" key="2">
    <source>
        <dbReference type="ARBA" id="ARBA00006528"/>
    </source>
</evidence>
<evidence type="ECO:0000313" key="12">
    <source>
        <dbReference type="EMBL" id="CAJ0953620.1"/>
    </source>
</evidence>
<dbReference type="InterPro" id="IPR002657">
    <property type="entry name" value="BilAc:Na_symport/Acr3"/>
</dbReference>
<dbReference type="Proteomes" id="UP001176940">
    <property type="component" value="Unassembled WGS sequence"/>
</dbReference>
<feature type="chain" id="PRO_5046376139" description="NTCP5/P3 N-terminal domain-containing protein" evidence="10">
    <location>
        <begin position="17"/>
        <end position="457"/>
    </location>
</feature>
<keyword evidence="7 9" id="KW-0472">Membrane</keyword>
<evidence type="ECO:0000256" key="6">
    <source>
        <dbReference type="ARBA" id="ARBA00022989"/>
    </source>
</evidence>
<proteinExistence type="inferred from homology"/>
<gene>
    <name evidence="12" type="ORF">RIMI_LOCUS14400975</name>
</gene>
<evidence type="ECO:0000259" key="11">
    <source>
        <dbReference type="Pfam" id="PF24690"/>
    </source>
</evidence>
<comment type="caution">
    <text evidence="12">The sequence shown here is derived from an EMBL/GenBank/DDBJ whole genome shotgun (WGS) entry which is preliminary data.</text>
</comment>
<feature type="transmembrane region" description="Helical" evidence="9">
    <location>
        <begin position="429"/>
        <end position="450"/>
    </location>
</feature>
<feature type="transmembrane region" description="Helical" evidence="9">
    <location>
        <begin position="363"/>
        <end position="387"/>
    </location>
</feature>
<dbReference type="Pfam" id="PF01758">
    <property type="entry name" value="SBF"/>
    <property type="match status" value="1"/>
</dbReference>
<name>A0ABN9LXR1_9NEOB</name>
<feature type="transmembrane region" description="Helical" evidence="9">
    <location>
        <begin position="261"/>
        <end position="280"/>
    </location>
</feature>
<dbReference type="Gene3D" id="1.20.1530.20">
    <property type="match status" value="1"/>
</dbReference>
<keyword evidence="6 9" id="KW-1133">Transmembrane helix</keyword>
<evidence type="ECO:0000256" key="9">
    <source>
        <dbReference type="SAM" id="Phobius"/>
    </source>
</evidence>
<dbReference type="InterPro" id="IPR004710">
    <property type="entry name" value="Bilac:Na_transpt"/>
</dbReference>
<keyword evidence="13" id="KW-1185">Reference proteome</keyword>
<feature type="transmembrane region" description="Helical" evidence="9">
    <location>
        <begin position="300"/>
        <end position="319"/>
    </location>
</feature>
<comment type="subcellular location">
    <subcellularLocation>
        <location evidence="1">Membrane</location>
        <topology evidence="1">Multi-pass membrane protein</topology>
    </subcellularLocation>
</comment>
<evidence type="ECO:0000256" key="8">
    <source>
        <dbReference type="SAM" id="MobiDB-lite"/>
    </source>
</evidence>
<evidence type="ECO:0000256" key="1">
    <source>
        <dbReference type="ARBA" id="ARBA00004141"/>
    </source>
</evidence>
<feature type="signal peptide" evidence="10">
    <location>
        <begin position="1"/>
        <end position="16"/>
    </location>
</feature>
<keyword evidence="3" id="KW-0813">Transport</keyword>
<sequence>MPYSLLLLSLYVLSIASPQPLTGTGAPPDSRPLGQRLTFRTPPSPTPPSLSSPAYLQIGDGCCLQFDFPEHSTGVIVISVDTAALSAQLSVRSLDTAVLQILNVSRAPEGLPDKFLAHFRSEMPGTAPLHLKLKLLESVLEERDDFSIRVVANADAPDNGGFSASHFSESPLLYALLPLLFINKCAFGCKVDLEILKSLIKRPYPVLLGIVGQFVLMPLYAYLLSLVLGLSQPLALGLVVTCSSPGGGGGYLYSLLLGGDVTLAISMTLVSTVAAVGLMPASSSLYGLFLGVHHTLHIPFLKIFATLLFIAVPISTGMVIKWRFPQVSKLLLLVIKPFSVVLMVGGLFMAYQMGSSLLSQVPPILIVAGVSVPLVGLTTGYVLAYLLKIPIAQRRTVSIEVGVQNSLLALAVLQLSFQRAEADLSSQAPFLVALSGTSEMLLLVLLHFAYRKFKDNT</sequence>
<feature type="transmembrane region" description="Helical" evidence="9">
    <location>
        <begin position="331"/>
        <end position="351"/>
    </location>
</feature>
<dbReference type="InterPro" id="IPR038770">
    <property type="entry name" value="Na+/solute_symporter_sf"/>
</dbReference>
<dbReference type="PANTHER" id="PTHR10361:SF3">
    <property type="entry name" value="P3 PROTEIN"/>
    <property type="match status" value="1"/>
</dbReference>
<feature type="transmembrane region" description="Helical" evidence="9">
    <location>
        <begin position="205"/>
        <end position="228"/>
    </location>
</feature>
<comment type="similarity">
    <text evidence="2">Belongs to the bile acid:sodium symporter (BASS) (TC 2.A.28) family.</text>
</comment>